<comment type="similarity">
    <text evidence="9">Belongs to the HSF family.</text>
</comment>
<keyword evidence="5" id="KW-0346">Stress response</keyword>
<keyword evidence="11" id="KW-0472">Membrane</keyword>
<dbReference type="InterPro" id="IPR036388">
    <property type="entry name" value="WH-like_DNA-bd_sf"/>
</dbReference>
<feature type="compositionally biased region" description="Polar residues" evidence="10">
    <location>
        <begin position="131"/>
        <end position="140"/>
    </location>
</feature>
<dbReference type="FunFam" id="1.10.10.10:FF:000037">
    <property type="entry name" value="Heat stress transcription factor B-4"/>
    <property type="match status" value="1"/>
</dbReference>
<dbReference type="Gene3D" id="1.10.10.10">
    <property type="entry name" value="Winged helix-like DNA-binding domain superfamily/Winged helix DNA-binding domain"/>
    <property type="match status" value="1"/>
</dbReference>
<keyword evidence="3" id="KW-0597">Phosphoprotein</keyword>
<dbReference type="SMART" id="SM00415">
    <property type="entry name" value="HSF"/>
    <property type="match status" value="1"/>
</dbReference>
<keyword evidence="11" id="KW-0812">Transmembrane</keyword>
<protein>
    <recommendedName>
        <fullName evidence="12">HSF-type DNA-binding domain-containing protein</fullName>
    </recommendedName>
</protein>
<dbReference type="Proteomes" id="UP001642360">
    <property type="component" value="Unassembled WGS sequence"/>
</dbReference>
<evidence type="ECO:0000313" key="14">
    <source>
        <dbReference type="Proteomes" id="UP001642360"/>
    </source>
</evidence>
<comment type="subcellular location">
    <subcellularLocation>
        <location evidence="1">Nucleus</location>
    </subcellularLocation>
</comment>
<dbReference type="SUPFAM" id="SSF46785">
    <property type="entry name" value="Winged helix' DNA-binding domain"/>
    <property type="match status" value="1"/>
</dbReference>
<name>A0ABC8U6W7_9AQUA</name>
<evidence type="ECO:0000256" key="7">
    <source>
        <dbReference type="ARBA" id="ARBA00023163"/>
    </source>
</evidence>
<evidence type="ECO:0000256" key="2">
    <source>
        <dbReference type="ARBA" id="ARBA00011233"/>
    </source>
</evidence>
<evidence type="ECO:0000256" key="3">
    <source>
        <dbReference type="ARBA" id="ARBA00022553"/>
    </source>
</evidence>
<keyword evidence="11" id="KW-1133">Transmembrane helix</keyword>
<evidence type="ECO:0000256" key="6">
    <source>
        <dbReference type="ARBA" id="ARBA00023125"/>
    </source>
</evidence>
<evidence type="ECO:0000256" key="8">
    <source>
        <dbReference type="ARBA" id="ARBA00023242"/>
    </source>
</evidence>
<evidence type="ECO:0000259" key="12">
    <source>
        <dbReference type="SMART" id="SM00415"/>
    </source>
</evidence>
<gene>
    <name evidence="13" type="ORF">ILEXP_LOCUS46946</name>
</gene>
<evidence type="ECO:0000256" key="4">
    <source>
        <dbReference type="ARBA" id="ARBA00023015"/>
    </source>
</evidence>
<keyword evidence="8" id="KW-0539">Nucleus</keyword>
<dbReference type="PANTHER" id="PTHR10015">
    <property type="entry name" value="HEAT SHOCK TRANSCRIPTION FACTOR"/>
    <property type="match status" value="1"/>
</dbReference>
<keyword evidence="7" id="KW-0804">Transcription</keyword>
<proteinExistence type="inferred from homology"/>
<dbReference type="EMBL" id="CAUOFW020006958">
    <property type="protein sequence ID" value="CAK9177080.1"/>
    <property type="molecule type" value="Genomic_DNA"/>
</dbReference>
<dbReference type="GO" id="GO:0005634">
    <property type="term" value="C:nucleus"/>
    <property type="evidence" value="ECO:0007669"/>
    <property type="project" value="UniProtKB-SubCell"/>
</dbReference>
<evidence type="ECO:0000256" key="9">
    <source>
        <dbReference type="RuleBase" id="RU004020"/>
    </source>
</evidence>
<keyword evidence="14" id="KW-1185">Reference proteome</keyword>
<comment type="caution">
    <text evidence="13">The sequence shown here is derived from an EMBL/GenBank/DDBJ whole genome shotgun (WGS) entry which is preliminary data.</text>
</comment>
<reference evidence="13 14" key="1">
    <citation type="submission" date="2024-02" db="EMBL/GenBank/DDBJ databases">
        <authorList>
            <person name="Vignale AGUSTIN F."/>
            <person name="Sosa J E."/>
            <person name="Modenutti C."/>
        </authorList>
    </citation>
    <scope>NUCLEOTIDE SEQUENCE [LARGE SCALE GENOMIC DNA]</scope>
</reference>
<feature type="domain" description="HSF-type DNA-binding" evidence="12">
    <location>
        <begin position="10"/>
        <end position="127"/>
    </location>
</feature>
<feature type="transmembrane region" description="Helical" evidence="11">
    <location>
        <begin position="71"/>
        <end position="95"/>
    </location>
</feature>
<dbReference type="PANTHER" id="PTHR10015:SF325">
    <property type="entry name" value="HEAT STRESS TRANSCRIPTION FACTOR A-8"/>
    <property type="match status" value="1"/>
</dbReference>
<evidence type="ECO:0000256" key="5">
    <source>
        <dbReference type="ARBA" id="ARBA00023016"/>
    </source>
</evidence>
<comment type="subunit">
    <text evidence="2">Homotrimer.</text>
</comment>
<feature type="region of interest" description="Disordered" evidence="10">
    <location>
        <begin position="131"/>
        <end position="151"/>
    </location>
</feature>
<dbReference type="GO" id="GO:0003677">
    <property type="term" value="F:DNA binding"/>
    <property type="evidence" value="ECO:0007669"/>
    <property type="project" value="UniProtKB-KW"/>
</dbReference>
<keyword evidence="4" id="KW-0805">Transcription regulation</keyword>
<sequence length="422" mass="48146">MVKSSENGVSIPPFLLKCYEMVDDQSTDALISWSNTNDSFIIWDDTGFSTELLPKYFKHNNFSSFIRQLNIYVSFFTFIAICYLGSLLYIISALYCVGIDVVLDRWEFSNDGFIKGQKQLLKNISRRKQSQGVVQRNSSQQKDKDVGTSEENKTVGLWKEVESLKTDRNALTQELVKLRQHQQTSRSKLLLLREQLQGMEKNQQQMLSFIVMAMQSPGFFVKLLQPKENNWCMPEPGKNVLKQVADHHEPLHSEGMIVRYQPMDESSEPLPTPTANPEESLVLNLSSDEVKDLFMNIDFMSEPLDEKKISSENHGPLILPDLPDDYSMLEQLLLSSPSSEHDEDAELDPEDRAYSGMDLESTWCGTQLENSNTQKIMKEGLEKSQSMKMDTIALEGRPDCPQNVEILTEQMGLLASERGHKH</sequence>
<dbReference type="Pfam" id="PF00447">
    <property type="entry name" value="HSF_DNA-bind"/>
    <property type="match status" value="1"/>
</dbReference>
<organism evidence="13 14">
    <name type="scientific">Ilex paraguariensis</name>
    <name type="common">yerba mate</name>
    <dbReference type="NCBI Taxonomy" id="185542"/>
    <lineage>
        <taxon>Eukaryota</taxon>
        <taxon>Viridiplantae</taxon>
        <taxon>Streptophyta</taxon>
        <taxon>Embryophyta</taxon>
        <taxon>Tracheophyta</taxon>
        <taxon>Spermatophyta</taxon>
        <taxon>Magnoliopsida</taxon>
        <taxon>eudicotyledons</taxon>
        <taxon>Gunneridae</taxon>
        <taxon>Pentapetalae</taxon>
        <taxon>asterids</taxon>
        <taxon>campanulids</taxon>
        <taxon>Aquifoliales</taxon>
        <taxon>Aquifoliaceae</taxon>
        <taxon>Ilex</taxon>
    </lineage>
</organism>
<evidence type="ECO:0000256" key="1">
    <source>
        <dbReference type="ARBA" id="ARBA00004123"/>
    </source>
</evidence>
<dbReference type="PRINTS" id="PR00056">
    <property type="entry name" value="HSFDOMAIN"/>
</dbReference>
<evidence type="ECO:0000256" key="10">
    <source>
        <dbReference type="SAM" id="MobiDB-lite"/>
    </source>
</evidence>
<evidence type="ECO:0000313" key="13">
    <source>
        <dbReference type="EMBL" id="CAK9177080.1"/>
    </source>
</evidence>
<dbReference type="InterPro" id="IPR036390">
    <property type="entry name" value="WH_DNA-bd_sf"/>
</dbReference>
<keyword evidence="6" id="KW-0238">DNA-binding</keyword>
<dbReference type="InterPro" id="IPR000232">
    <property type="entry name" value="HSF_DNA-bd"/>
</dbReference>
<dbReference type="AlphaFoldDB" id="A0ABC8U6W7"/>
<feature type="compositionally biased region" description="Basic and acidic residues" evidence="10">
    <location>
        <begin position="141"/>
        <end position="151"/>
    </location>
</feature>
<accession>A0ABC8U6W7</accession>
<evidence type="ECO:0000256" key="11">
    <source>
        <dbReference type="SAM" id="Phobius"/>
    </source>
</evidence>